<evidence type="ECO:0000259" key="2">
    <source>
        <dbReference type="Pfam" id="PF13240"/>
    </source>
</evidence>
<evidence type="ECO:0000313" key="3">
    <source>
        <dbReference type="EMBL" id="WLV24474.1"/>
    </source>
</evidence>
<evidence type="ECO:0000256" key="1">
    <source>
        <dbReference type="SAM" id="Phobius"/>
    </source>
</evidence>
<gene>
    <name evidence="3" type="ORF">QR721_12640</name>
</gene>
<dbReference type="RefSeq" id="WP_348027532.1">
    <property type="nucleotide sequence ID" value="NZ_CP129113.1"/>
</dbReference>
<keyword evidence="4" id="KW-1185">Reference proteome</keyword>
<feature type="transmembrane region" description="Helical" evidence="1">
    <location>
        <begin position="173"/>
        <end position="190"/>
    </location>
</feature>
<proteinExistence type="predicted"/>
<organism evidence="3 4">
    <name type="scientific">Aciduricibacillus chroicocephali</name>
    <dbReference type="NCBI Taxonomy" id="3054939"/>
    <lineage>
        <taxon>Bacteria</taxon>
        <taxon>Bacillati</taxon>
        <taxon>Bacillota</taxon>
        <taxon>Bacilli</taxon>
        <taxon>Bacillales</taxon>
        <taxon>Bacillaceae</taxon>
        <taxon>Aciduricibacillus</taxon>
    </lineage>
</organism>
<dbReference type="InterPro" id="IPR024399">
    <property type="entry name" value="DUF2628"/>
</dbReference>
<keyword evidence="1" id="KW-1133">Transmembrane helix</keyword>
<dbReference type="EMBL" id="CP129113">
    <property type="protein sequence ID" value="WLV24474.1"/>
    <property type="molecule type" value="Genomic_DNA"/>
</dbReference>
<dbReference type="Proteomes" id="UP001180087">
    <property type="component" value="Chromosome"/>
</dbReference>
<dbReference type="InterPro" id="IPR026870">
    <property type="entry name" value="Zinc_ribbon_dom"/>
</dbReference>
<accession>A0ABY9KU89</accession>
<keyword evidence="1" id="KW-0472">Membrane</keyword>
<keyword evidence="1" id="KW-0812">Transmembrane</keyword>
<dbReference type="Pfam" id="PF10947">
    <property type="entry name" value="DUF2628"/>
    <property type="match status" value="1"/>
</dbReference>
<dbReference type="Pfam" id="PF13240">
    <property type="entry name" value="Zn_Ribbon_1"/>
    <property type="match status" value="1"/>
</dbReference>
<evidence type="ECO:0000313" key="4">
    <source>
        <dbReference type="Proteomes" id="UP001180087"/>
    </source>
</evidence>
<sequence length="191" mass="21848">MNYCPNCGRMTIEGANFCPFCGENLSEYAGQLEDMQAGKQVPKQAPEQAHLLLFLEKNENYYLKNWQKRNSWNWAAFFVAPFWLGYRKMYRNLLLVFGVLIVADAILMMVFGHLPGIPDILAGLATAIFFGWRGNTLYKHHAERQISCILNKTYDERARTEEICEVGGTSDSGIFYGLLVLLGYLIFFAYT</sequence>
<feature type="domain" description="Zinc-ribbon" evidence="2">
    <location>
        <begin position="3"/>
        <end position="23"/>
    </location>
</feature>
<feature type="transmembrane region" description="Helical" evidence="1">
    <location>
        <begin position="93"/>
        <end position="114"/>
    </location>
</feature>
<reference evidence="3" key="1">
    <citation type="submission" date="2023-06" db="EMBL/GenBank/DDBJ databases">
        <title>A Treasure from Seagulls: Isolation and Description of Aciduricobacillus qingdaonensis gen. nov., sp. nov., a Rare Obligately Uric Acid-utilizing Member in the Family Bacillaceae.</title>
        <authorList>
            <person name="Liu W."/>
            <person name="Wang B."/>
        </authorList>
    </citation>
    <scope>NUCLEOTIDE SEQUENCE</scope>
    <source>
        <strain evidence="3">44XB</strain>
    </source>
</reference>
<name>A0ABY9KU89_9BACI</name>
<protein>
    <submittedName>
        <fullName evidence="3">DUF2628 domain-containing protein</fullName>
    </submittedName>
</protein>